<evidence type="ECO:0000313" key="2">
    <source>
        <dbReference type="Proteomes" id="UP000474628"/>
    </source>
</evidence>
<dbReference type="AlphaFoldDB" id="A0A6G1YXX0"/>
<accession>A0A6G1YXX0</accession>
<keyword evidence="2" id="KW-1185">Reference proteome</keyword>
<sequence length="48" mass="5071">MACSPHRRGKCPPIAGVDTPAARRNLDLRDAAVVTVGLSLLGLLFELV</sequence>
<dbReference type="Proteomes" id="UP000474628">
    <property type="component" value="Unassembled WGS sequence"/>
</dbReference>
<name>A0A6G1YXX0_9EURY</name>
<organism evidence="1 2">
    <name type="scientific">Haloferax marinisediminis</name>
    <dbReference type="NCBI Taxonomy" id="2666142"/>
    <lineage>
        <taxon>Archaea</taxon>
        <taxon>Methanobacteriati</taxon>
        <taxon>Methanobacteriota</taxon>
        <taxon>Stenosarchaea group</taxon>
        <taxon>Halobacteria</taxon>
        <taxon>Halobacteriales</taxon>
        <taxon>Haloferacaceae</taxon>
        <taxon>Haloferax</taxon>
    </lineage>
</organism>
<comment type="caution">
    <text evidence="1">The sequence shown here is derived from an EMBL/GenBank/DDBJ whole genome shotgun (WGS) entry which is preliminary data.</text>
</comment>
<dbReference type="EMBL" id="WKJP01000001">
    <property type="protein sequence ID" value="MRW79189.1"/>
    <property type="molecule type" value="Genomic_DNA"/>
</dbReference>
<dbReference type="RefSeq" id="WP_154269675.1">
    <property type="nucleotide sequence ID" value="NZ_WKJP01000001.1"/>
</dbReference>
<gene>
    <name evidence="1" type="ORF">GJR98_00400</name>
</gene>
<proteinExistence type="predicted"/>
<evidence type="ECO:0000313" key="1">
    <source>
        <dbReference type="EMBL" id="MRW79189.1"/>
    </source>
</evidence>
<protein>
    <submittedName>
        <fullName evidence="1">Uncharacterized protein</fullName>
    </submittedName>
</protein>
<reference evidence="1 2" key="1">
    <citation type="submission" date="2019-11" db="EMBL/GenBank/DDBJ databases">
        <title>Whole genome sequence of Haloferax sp. MBLA0077.</title>
        <authorList>
            <person name="Seo M.-J."/>
            <person name="Cho E.-S."/>
        </authorList>
    </citation>
    <scope>NUCLEOTIDE SEQUENCE [LARGE SCALE GENOMIC DNA]</scope>
    <source>
        <strain evidence="1 2">MBLA0077</strain>
    </source>
</reference>